<evidence type="ECO:0000256" key="1">
    <source>
        <dbReference type="ARBA" id="ARBA00006484"/>
    </source>
</evidence>
<dbReference type="SUPFAM" id="SSF51735">
    <property type="entry name" value="NAD(P)-binding Rossmann-fold domains"/>
    <property type="match status" value="1"/>
</dbReference>
<organism evidence="3 4">
    <name type="scientific">Gordonia asplenii</name>
    <dbReference type="NCBI Taxonomy" id="2725283"/>
    <lineage>
        <taxon>Bacteria</taxon>
        <taxon>Bacillati</taxon>
        <taxon>Actinomycetota</taxon>
        <taxon>Actinomycetes</taxon>
        <taxon>Mycobacteriales</taxon>
        <taxon>Gordoniaceae</taxon>
        <taxon>Gordonia</taxon>
    </lineage>
</organism>
<proteinExistence type="inferred from homology"/>
<dbReference type="InterPro" id="IPR036291">
    <property type="entry name" value="NAD(P)-bd_dom_sf"/>
</dbReference>
<evidence type="ECO:0000256" key="2">
    <source>
        <dbReference type="ARBA" id="ARBA00023002"/>
    </source>
</evidence>
<dbReference type="EMBL" id="JABBNB010000037">
    <property type="protein sequence ID" value="NMO04522.1"/>
    <property type="molecule type" value="Genomic_DNA"/>
</dbReference>
<reference evidence="3 4" key="1">
    <citation type="submission" date="2020-04" db="EMBL/GenBank/DDBJ databases">
        <title>Gordonia sp. nov. TBRC 11910.</title>
        <authorList>
            <person name="Suriyachadkun C."/>
        </authorList>
    </citation>
    <scope>NUCLEOTIDE SEQUENCE [LARGE SCALE GENOMIC DNA]</scope>
    <source>
        <strain evidence="3 4">TBRC 11910</strain>
    </source>
</reference>
<gene>
    <name evidence="3" type="ORF">HH308_25205</name>
</gene>
<dbReference type="Proteomes" id="UP000550729">
    <property type="component" value="Unassembled WGS sequence"/>
</dbReference>
<protein>
    <submittedName>
        <fullName evidence="3">SDR family NAD(P)-dependent oxidoreductase</fullName>
    </submittedName>
</protein>
<dbReference type="InterPro" id="IPR002347">
    <property type="entry name" value="SDR_fam"/>
</dbReference>
<comment type="caution">
    <text evidence="3">The sequence shown here is derived from an EMBL/GenBank/DDBJ whole genome shotgun (WGS) entry which is preliminary data.</text>
</comment>
<keyword evidence="2" id="KW-0560">Oxidoreductase</keyword>
<dbReference type="CDD" id="cd05327">
    <property type="entry name" value="retinol-DH_like_SDR_c_like"/>
    <property type="match status" value="1"/>
</dbReference>
<dbReference type="Gene3D" id="3.40.50.720">
    <property type="entry name" value="NAD(P)-binding Rossmann-like Domain"/>
    <property type="match status" value="1"/>
</dbReference>
<dbReference type="PANTHER" id="PTHR24320">
    <property type="entry name" value="RETINOL DEHYDROGENASE"/>
    <property type="match status" value="1"/>
</dbReference>
<name>A0A848L266_9ACTN</name>
<dbReference type="Pfam" id="PF00106">
    <property type="entry name" value="adh_short"/>
    <property type="match status" value="1"/>
</dbReference>
<dbReference type="RefSeq" id="WP_170197028.1">
    <property type="nucleotide sequence ID" value="NZ_JABBNB010000037.1"/>
</dbReference>
<keyword evidence="4" id="KW-1185">Reference proteome</keyword>
<dbReference type="PRINTS" id="PR00081">
    <property type="entry name" value="GDHRDH"/>
</dbReference>
<evidence type="ECO:0000313" key="3">
    <source>
        <dbReference type="EMBL" id="NMO04522.1"/>
    </source>
</evidence>
<dbReference type="PANTHER" id="PTHR24320:SF148">
    <property type="entry name" value="NAD(P)-BINDING ROSSMANN-FOLD SUPERFAMILY PROTEIN"/>
    <property type="match status" value="1"/>
</dbReference>
<accession>A0A848L266</accession>
<dbReference type="NCBIfam" id="NF004846">
    <property type="entry name" value="PRK06197.1"/>
    <property type="match status" value="1"/>
</dbReference>
<evidence type="ECO:0000313" key="4">
    <source>
        <dbReference type="Proteomes" id="UP000550729"/>
    </source>
</evidence>
<dbReference type="AlphaFoldDB" id="A0A848L266"/>
<dbReference type="GO" id="GO:0016491">
    <property type="term" value="F:oxidoreductase activity"/>
    <property type="evidence" value="ECO:0007669"/>
    <property type="project" value="UniProtKB-KW"/>
</dbReference>
<sequence>MSDLNWALSDAPSQSGRVAVVTGANSGIGRETARGLAQLGARVIMACRNVESAREAREDILGGLPDAIVDIVALDVSSLESVRSAAAEIIGLTEAVDLVIANAGLIASEYALTVDGFEMDFGTNFLGHFALVGRLLDHVAPGGRIVTVGSVAHRRGTIDFDDIDMRRSFSVSAAYSRSKLAQMVFATELDRRLSASNREVTSVMAHPGASRTGVMRGHNRLLQWGFHSPKTRRLVHLFIQEPPEGALPTLRAATDPSARGGHFYGPSGRLQFTGAPVLVQAADAVYDPDLGEGLWVLAEKLTGVDYL</sequence>
<comment type="similarity">
    <text evidence="1">Belongs to the short-chain dehydrogenases/reductases (SDR) family.</text>
</comment>